<dbReference type="Proteomes" id="UP000224634">
    <property type="component" value="Unassembled WGS sequence"/>
</dbReference>
<evidence type="ECO:0000256" key="7">
    <source>
        <dbReference type="SAM" id="MobiDB-lite"/>
    </source>
</evidence>
<evidence type="ECO:0000256" key="8">
    <source>
        <dbReference type="SAM" id="SignalP"/>
    </source>
</evidence>
<dbReference type="GO" id="GO:0071555">
    <property type="term" value="P:cell wall organization"/>
    <property type="evidence" value="ECO:0007669"/>
    <property type="project" value="TreeGrafter"/>
</dbReference>
<feature type="chain" id="PRO_5012066834" evidence="8">
    <location>
        <begin position="20"/>
        <end position="404"/>
    </location>
</feature>
<comment type="similarity">
    <text evidence="2">Belongs to the glycosyl hydrolase 17 family.</text>
</comment>
<dbReference type="InterPro" id="IPR017853">
    <property type="entry name" value="GH"/>
</dbReference>
<evidence type="ECO:0000256" key="3">
    <source>
        <dbReference type="ARBA" id="ARBA00022512"/>
    </source>
</evidence>
<organism evidence="9 10">
    <name type="scientific">Polytolypa hystricis (strain UAMH7299)</name>
    <dbReference type="NCBI Taxonomy" id="1447883"/>
    <lineage>
        <taxon>Eukaryota</taxon>
        <taxon>Fungi</taxon>
        <taxon>Dikarya</taxon>
        <taxon>Ascomycota</taxon>
        <taxon>Pezizomycotina</taxon>
        <taxon>Eurotiomycetes</taxon>
        <taxon>Eurotiomycetidae</taxon>
        <taxon>Onygenales</taxon>
        <taxon>Onygenales incertae sedis</taxon>
        <taxon>Polytolypa</taxon>
    </lineage>
</organism>
<dbReference type="PANTHER" id="PTHR16631">
    <property type="entry name" value="GLUCAN 1,3-BETA-GLUCOSIDASE"/>
    <property type="match status" value="1"/>
</dbReference>
<dbReference type="GO" id="GO:0009986">
    <property type="term" value="C:cell surface"/>
    <property type="evidence" value="ECO:0007669"/>
    <property type="project" value="TreeGrafter"/>
</dbReference>
<reference evidence="9" key="1">
    <citation type="submission" date="2017-10" db="EMBL/GenBank/DDBJ databases">
        <title>Comparative genomics in systemic dimorphic fungi from Ajellomycetaceae.</title>
        <authorList>
            <person name="Munoz J.F."/>
            <person name="Mcewen J.G."/>
            <person name="Clay O.K."/>
            <person name="Cuomo C.A."/>
        </authorList>
    </citation>
    <scope>NUCLEOTIDE SEQUENCE [LARGE SCALE GENOMIC DNA]</scope>
    <source>
        <strain evidence="9">UAMH7299</strain>
    </source>
</reference>
<evidence type="ECO:0000256" key="1">
    <source>
        <dbReference type="ARBA" id="ARBA00004191"/>
    </source>
</evidence>
<keyword evidence="3" id="KW-0134">Cell wall</keyword>
<feature type="region of interest" description="Disordered" evidence="7">
    <location>
        <begin position="116"/>
        <end position="137"/>
    </location>
</feature>
<comment type="subcellular location">
    <subcellularLocation>
        <location evidence="1">Secreted</location>
        <location evidence="1">Cell wall</location>
    </subcellularLocation>
</comment>
<proteinExistence type="inferred from homology"/>
<evidence type="ECO:0000313" key="9">
    <source>
        <dbReference type="EMBL" id="PGH26570.1"/>
    </source>
</evidence>
<evidence type="ECO:0000256" key="2">
    <source>
        <dbReference type="ARBA" id="ARBA00008773"/>
    </source>
</evidence>
<dbReference type="EMBL" id="PDNA01000015">
    <property type="protein sequence ID" value="PGH26570.1"/>
    <property type="molecule type" value="Genomic_DNA"/>
</dbReference>
<dbReference type="GO" id="GO:0009277">
    <property type="term" value="C:fungal-type cell wall"/>
    <property type="evidence" value="ECO:0007669"/>
    <property type="project" value="TreeGrafter"/>
</dbReference>
<evidence type="ECO:0000256" key="5">
    <source>
        <dbReference type="ARBA" id="ARBA00022729"/>
    </source>
</evidence>
<feature type="compositionally biased region" description="Low complexity" evidence="7">
    <location>
        <begin position="123"/>
        <end position="134"/>
    </location>
</feature>
<sequence>MKGCVFIFGFLSFVVAASAFPRLRGGLHLGINDVLDISITEESQSAAVRIGEYGKTTSVETLQQIPTQRPDPARGIPDSFKEIEVSLNIDLLRLIFGSGNGVDGAATSTATPVPYATGTSVHTTQPRPQPTGRTSLHARNPQTERVGICYSPYNTDSSCKSQDQVNSDINRLGEYSMIRSYGIDCDQVQKILRATEKTKKKIYMGIYNVEKLDEELKILINSAKSSWSRIKAVYIGNELVNSKQMAAGQVVNAVRTARSRLRQAGYSGPVGTVDTVNAIHENPELCRVSDHCAVNVHAFFDPNTSAADAGKFVKGQVSLVAAKFNGSKKVVVTETGWPSQGQPNGRAVPSEENQRVAVDSIKRAFSTHGNNDGDLVFLLSAFNDGWKTDNPSTFGVEKYWGIVD</sequence>
<accession>A0A2B7YZI7</accession>
<dbReference type="GO" id="GO:0005576">
    <property type="term" value="C:extracellular region"/>
    <property type="evidence" value="ECO:0007669"/>
    <property type="project" value="TreeGrafter"/>
</dbReference>
<dbReference type="GO" id="GO:0042973">
    <property type="term" value="F:glucan endo-1,3-beta-D-glucosidase activity"/>
    <property type="evidence" value="ECO:0007669"/>
    <property type="project" value="TreeGrafter"/>
</dbReference>
<dbReference type="STRING" id="1447883.A0A2B7YZI7"/>
<dbReference type="PANTHER" id="PTHR16631:SF14">
    <property type="entry name" value="FAMILY 17 GLUCOSIDASE SCW10-RELATED"/>
    <property type="match status" value="1"/>
</dbReference>
<keyword evidence="6" id="KW-0378">Hydrolase</keyword>
<comment type="caution">
    <text evidence="9">The sequence shown here is derived from an EMBL/GenBank/DDBJ whole genome shotgun (WGS) entry which is preliminary data.</text>
</comment>
<evidence type="ECO:0000256" key="6">
    <source>
        <dbReference type="ARBA" id="ARBA00022801"/>
    </source>
</evidence>
<evidence type="ECO:0000313" key="10">
    <source>
        <dbReference type="Proteomes" id="UP000224634"/>
    </source>
</evidence>
<keyword evidence="5 8" id="KW-0732">Signal</keyword>
<evidence type="ECO:0000256" key="4">
    <source>
        <dbReference type="ARBA" id="ARBA00022525"/>
    </source>
</evidence>
<name>A0A2B7YZI7_POLH7</name>
<dbReference type="InterPro" id="IPR050732">
    <property type="entry name" value="Beta-glucan_modifiers"/>
</dbReference>
<keyword evidence="4" id="KW-0964">Secreted</keyword>
<gene>
    <name evidence="9" type="ORF">AJ80_01699</name>
</gene>
<dbReference type="InterPro" id="IPR000490">
    <property type="entry name" value="Glyco_hydro_17"/>
</dbReference>
<feature type="signal peptide" evidence="8">
    <location>
        <begin position="1"/>
        <end position="19"/>
    </location>
</feature>
<dbReference type="Gene3D" id="3.20.20.80">
    <property type="entry name" value="Glycosidases"/>
    <property type="match status" value="2"/>
</dbReference>
<dbReference type="AlphaFoldDB" id="A0A2B7YZI7"/>
<dbReference type="GO" id="GO:0005975">
    <property type="term" value="P:carbohydrate metabolic process"/>
    <property type="evidence" value="ECO:0007669"/>
    <property type="project" value="InterPro"/>
</dbReference>
<dbReference type="PROSITE" id="PS00587">
    <property type="entry name" value="GLYCOSYL_HYDROL_F17"/>
    <property type="match status" value="1"/>
</dbReference>
<dbReference type="SUPFAM" id="SSF51445">
    <property type="entry name" value="(Trans)glycosidases"/>
    <property type="match status" value="1"/>
</dbReference>
<keyword evidence="10" id="KW-1185">Reference proteome</keyword>
<protein>
    <submittedName>
        <fullName evidence="9">Uncharacterized protein</fullName>
    </submittedName>
</protein>
<dbReference type="OrthoDB" id="941679at2759"/>